<dbReference type="AlphaFoldDB" id="A0A1X0WIX1"/>
<name>A0A1X0WIX1_9GAMM</name>
<evidence type="ECO:0000313" key="2">
    <source>
        <dbReference type="Proteomes" id="UP000192536"/>
    </source>
</evidence>
<comment type="caution">
    <text evidence="1">The sequence shown here is derived from an EMBL/GenBank/DDBJ whole genome shotgun (WGS) entry which is preliminary data.</text>
</comment>
<sequence>MADSRLVPDARSEKASFNYMEYLSASCKKQWSFLDAIHGVLPFFGMVLRSRSTAQEKSKQDKLNALALQVVSTQVSDEINIVRLIELAQQQNIYSVDIHLPYGLTEEQLAAIQEECKHPLKLTQQDEHLAVEILQDPSKH</sequence>
<reference evidence="1 2" key="1">
    <citation type="journal article" date="2017" name="Int. J. Syst. Evol. Microbiol.">
        <title>Rouxiella badensis sp. nov. and Rouxiella silvae sp. nov. isolated from peat bog soil in Germany and emendation of the genus description.</title>
        <authorList>
            <person name="Le Fleche-Mateos A."/>
            <person name="Kugler J.H."/>
            <person name="Hansen S.H."/>
            <person name="Syldatk C."/>
            <person name="Hausmann R."/>
            <person name="Lomprez F."/>
            <person name="Vandenbogaert M."/>
            <person name="Manuguerra J.C."/>
            <person name="Grimont P.A."/>
        </authorList>
    </citation>
    <scope>NUCLEOTIDE SEQUENCE [LARGE SCALE GENOMIC DNA]</scope>
    <source>
        <strain evidence="1 2">DSM 100043</strain>
    </source>
</reference>
<dbReference type="Proteomes" id="UP000192536">
    <property type="component" value="Unassembled WGS sequence"/>
</dbReference>
<dbReference type="RefSeq" id="WP_017493255.1">
    <property type="nucleotide sequence ID" value="NZ_CAUQAZ010000233.1"/>
</dbReference>
<gene>
    <name evidence="1" type="ORF">BS640_04655</name>
</gene>
<organism evidence="1 2">
    <name type="scientific">Rouxiella badensis</name>
    <dbReference type="NCBI Taxonomy" id="1646377"/>
    <lineage>
        <taxon>Bacteria</taxon>
        <taxon>Pseudomonadati</taxon>
        <taxon>Pseudomonadota</taxon>
        <taxon>Gammaproteobacteria</taxon>
        <taxon>Enterobacterales</taxon>
        <taxon>Yersiniaceae</taxon>
        <taxon>Rouxiella</taxon>
    </lineage>
</organism>
<dbReference type="EMBL" id="MRWE01000005">
    <property type="protein sequence ID" value="ORJ26700.1"/>
    <property type="molecule type" value="Genomic_DNA"/>
</dbReference>
<protein>
    <submittedName>
        <fullName evidence="1">Uncharacterized protein</fullName>
    </submittedName>
</protein>
<keyword evidence="2" id="KW-1185">Reference proteome</keyword>
<accession>A0A1X0WIX1</accession>
<evidence type="ECO:0000313" key="1">
    <source>
        <dbReference type="EMBL" id="ORJ26700.1"/>
    </source>
</evidence>
<proteinExistence type="predicted"/>
<dbReference type="GeneID" id="93566105"/>